<dbReference type="NCBIfam" id="NF037970">
    <property type="entry name" value="vanZ_1"/>
    <property type="match status" value="1"/>
</dbReference>
<dbReference type="OrthoDB" id="291892at2"/>
<accession>A0A098EJU9</accession>
<feature type="transmembrane region" description="Helical" evidence="1">
    <location>
        <begin position="66"/>
        <end position="83"/>
    </location>
</feature>
<proteinExistence type="predicted"/>
<dbReference type="Pfam" id="PF04892">
    <property type="entry name" value="VanZ"/>
    <property type="match status" value="1"/>
</dbReference>
<dbReference type="EMBL" id="CCXS01000001">
    <property type="protein sequence ID" value="CEG22095.1"/>
    <property type="molecule type" value="Genomic_DNA"/>
</dbReference>
<gene>
    <name evidence="3" type="ORF">BN1080_01015</name>
</gene>
<dbReference type="RefSeq" id="WP_052650824.1">
    <property type="nucleotide sequence ID" value="NZ_CCXS01000001.1"/>
</dbReference>
<evidence type="ECO:0000256" key="1">
    <source>
        <dbReference type="SAM" id="Phobius"/>
    </source>
</evidence>
<keyword evidence="1" id="KW-0812">Transmembrane</keyword>
<dbReference type="STRING" id="1499687.BN1080_01015"/>
<reference evidence="3 4" key="1">
    <citation type="submission" date="2014-09" db="EMBL/GenBank/DDBJ databases">
        <authorList>
            <person name="Urmite Genomes Urmite Genomes"/>
        </authorList>
    </citation>
    <scope>NUCLEOTIDE SEQUENCE [LARGE SCALE GENOMIC DNA]</scope>
    <source>
        <strain evidence="3 4">ES2</strain>
    </source>
</reference>
<sequence>MKNIPKAAWAAVLIWMAAIFFLSHQPGSESGELSSAITEKIIAAAEQISPALGDSVEKLHTIVRKSAHFAAYLLLGILALNALRKSGAAGFRSYAFAFCIAAGYALTDEFHQLFIPGRSGEMRDVGIDSAGAAAGLLLFWLFRRWFFPKRDSRSIN</sequence>
<feature type="transmembrane region" description="Helical" evidence="1">
    <location>
        <begin position="90"/>
        <end position="107"/>
    </location>
</feature>
<name>A0A098EJU9_9BACL</name>
<evidence type="ECO:0000313" key="3">
    <source>
        <dbReference type="EMBL" id="CEG22095.1"/>
    </source>
</evidence>
<feature type="domain" description="VanZ-like" evidence="2">
    <location>
        <begin position="9"/>
        <end position="143"/>
    </location>
</feature>
<organism evidence="3 4">
    <name type="scientific">Planococcus massiliensis</name>
    <dbReference type="NCBI Taxonomy" id="1499687"/>
    <lineage>
        <taxon>Bacteria</taxon>
        <taxon>Bacillati</taxon>
        <taxon>Bacillota</taxon>
        <taxon>Bacilli</taxon>
        <taxon>Bacillales</taxon>
        <taxon>Caryophanaceae</taxon>
        <taxon>Planococcus</taxon>
    </lineage>
</organism>
<feature type="transmembrane region" description="Helical" evidence="1">
    <location>
        <begin position="7"/>
        <end position="24"/>
    </location>
</feature>
<keyword evidence="4" id="KW-1185">Reference proteome</keyword>
<feature type="transmembrane region" description="Helical" evidence="1">
    <location>
        <begin position="127"/>
        <end position="146"/>
    </location>
</feature>
<dbReference type="Proteomes" id="UP000043699">
    <property type="component" value="Unassembled WGS sequence"/>
</dbReference>
<evidence type="ECO:0000259" key="2">
    <source>
        <dbReference type="Pfam" id="PF04892"/>
    </source>
</evidence>
<dbReference type="InterPro" id="IPR006976">
    <property type="entry name" value="VanZ-like"/>
</dbReference>
<protein>
    <submittedName>
        <fullName evidence="3">VanZ like family protein</fullName>
    </submittedName>
</protein>
<dbReference type="PANTHER" id="PTHR28008">
    <property type="entry name" value="DOMAIN PROTEIN, PUTATIVE (AFU_ORTHOLOGUE AFUA_3G10980)-RELATED"/>
    <property type="match status" value="1"/>
</dbReference>
<dbReference type="AlphaFoldDB" id="A0A098EJU9"/>
<keyword evidence="1" id="KW-0472">Membrane</keyword>
<dbReference type="PIRSF" id="PIRSF019083">
    <property type="entry name" value="UCP019083_VanZ"/>
    <property type="match status" value="1"/>
</dbReference>
<dbReference type="InterPro" id="IPR016747">
    <property type="entry name" value="Phosphotransbutyrylase"/>
</dbReference>
<evidence type="ECO:0000313" key="4">
    <source>
        <dbReference type="Proteomes" id="UP000043699"/>
    </source>
</evidence>
<keyword evidence="1" id="KW-1133">Transmembrane helix</keyword>
<dbReference type="PANTHER" id="PTHR28008:SF1">
    <property type="entry name" value="DOMAIN PROTEIN, PUTATIVE (AFU_ORTHOLOGUE AFUA_3G10980)-RELATED"/>
    <property type="match status" value="1"/>
</dbReference>